<keyword evidence="2" id="KW-1133">Transmembrane helix</keyword>
<proteinExistence type="predicted"/>
<comment type="caution">
    <text evidence="3">The sequence shown here is derived from an EMBL/GenBank/DDBJ whole genome shotgun (WGS) entry which is preliminary data.</text>
</comment>
<sequence>MWLKVAIVVLLLAMVASLINAFVALMKDKSGSPRLVWSLTSRVMFAGLILALILYGKMSGQLDVSAPWISSPEASQIPSPQKQEQSQDINKQE</sequence>
<feature type="region of interest" description="Disordered" evidence="1">
    <location>
        <begin position="73"/>
        <end position="93"/>
    </location>
</feature>
<keyword evidence="2" id="KW-0472">Membrane</keyword>
<evidence type="ECO:0000256" key="2">
    <source>
        <dbReference type="SAM" id="Phobius"/>
    </source>
</evidence>
<dbReference type="Proteomes" id="UP001203338">
    <property type="component" value="Unassembled WGS sequence"/>
</dbReference>
<gene>
    <name evidence="3" type="ORF">M3P05_00790</name>
</gene>
<dbReference type="RefSeq" id="WP_249697321.1">
    <property type="nucleotide sequence ID" value="NZ_JAMFLX010000001.1"/>
</dbReference>
<reference evidence="3 4" key="1">
    <citation type="submission" date="2022-05" db="EMBL/GenBank/DDBJ databases">
        <authorList>
            <person name="Park J.-S."/>
        </authorList>
    </citation>
    <scope>NUCLEOTIDE SEQUENCE [LARGE SCALE GENOMIC DNA]</scope>
    <source>
        <strain evidence="3 4">2012CJ34-2</strain>
    </source>
</reference>
<dbReference type="EMBL" id="JAMFLX010000001">
    <property type="protein sequence ID" value="MCL6268487.1"/>
    <property type="molecule type" value="Genomic_DNA"/>
</dbReference>
<accession>A0ABT0PAS1</accession>
<keyword evidence="4" id="KW-1185">Reference proteome</keyword>
<keyword evidence="2" id="KW-0812">Transmembrane</keyword>
<name>A0ABT0PAS1_9GAMM</name>
<protein>
    <submittedName>
        <fullName evidence="3">DUF2909 domain-containing protein</fullName>
    </submittedName>
</protein>
<evidence type="ECO:0000313" key="4">
    <source>
        <dbReference type="Proteomes" id="UP001203338"/>
    </source>
</evidence>
<organism evidence="3 4">
    <name type="scientific">Parendozoicomonas callyspongiae</name>
    <dbReference type="NCBI Taxonomy" id="2942213"/>
    <lineage>
        <taxon>Bacteria</taxon>
        <taxon>Pseudomonadati</taxon>
        <taxon>Pseudomonadota</taxon>
        <taxon>Gammaproteobacteria</taxon>
        <taxon>Oceanospirillales</taxon>
        <taxon>Endozoicomonadaceae</taxon>
        <taxon>Parendozoicomonas</taxon>
    </lineage>
</organism>
<dbReference type="InterPro" id="IPR021313">
    <property type="entry name" value="DUF2909"/>
</dbReference>
<dbReference type="Pfam" id="PF11137">
    <property type="entry name" value="DUF2909"/>
    <property type="match status" value="1"/>
</dbReference>
<evidence type="ECO:0000256" key="1">
    <source>
        <dbReference type="SAM" id="MobiDB-lite"/>
    </source>
</evidence>
<feature type="transmembrane region" description="Helical" evidence="2">
    <location>
        <begin position="37"/>
        <end position="55"/>
    </location>
</feature>
<evidence type="ECO:0000313" key="3">
    <source>
        <dbReference type="EMBL" id="MCL6268487.1"/>
    </source>
</evidence>